<dbReference type="AlphaFoldDB" id="A0A0D0ADB8"/>
<dbReference type="Proteomes" id="UP000054485">
    <property type="component" value="Unassembled WGS sequence"/>
</dbReference>
<dbReference type="OrthoDB" id="432234at2759"/>
<dbReference type="STRING" id="930992.A0A0D0ADB8"/>
<accession>A0A0D0ADB8</accession>
<name>A0A0D0ADB8_9AGAM</name>
<dbReference type="SUPFAM" id="SSF52540">
    <property type="entry name" value="P-loop containing nucleoside triphosphate hydrolases"/>
    <property type="match status" value="1"/>
</dbReference>
<dbReference type="InterPro" id="IPR051055">
    <property type="entry name" value="PIF1_helicase"/>
</dbReference>
<reference evidence="1 2" key="1">
    <citation type="submission" date="2014-04" db="EMBL/GenBank/DDBJ databases">
        <authorList>
            <consortium name="DOE Joint Genome Institute"/>
            <person name="Kuo A."/>
            <person name="Ruytinx J."/>
            <person name="Rineau F."/>
            <person name="Colpaert J."/>
            <person name="Kohler A."/>
            <person name="Nagy L.G."/>
            <person name="Floudas D."/>
            <person name="Copeland A."/>
            <person name="Barry K.W."/>
            <person name="Cichocki N."/>
            <person name="Veneault-Fourrey C."/>
            <person name="LaButti K."/>
            <person name="Lindquist E.A."/>
            <person name="Lipzen A."/>
            <person name="Lundell T."/>
            <person name="Morin E."/>
            <person name="Murat C."/>
            <person name="Sun H."/>
            <person name="Tunlid A."/>
            <person name="Henrissat B."/>
            <person name="Grigoriev I.V."/>
            <person name="Hibbett D.S."/>
            <person name="Martin F."/>
            <person name="Nordberg H.P."/>
            <person name="Cantor M.N."/>
            <person name="Hua S.X."/>
        </authorList>
    </citation>
    <scope>NUCLEOTIDE SEQUENCE [LARGE SCALE GENOMIC DNA]</scope>
    <source>
        <strain evidence="1 2">UH-Slu-Lm8-n1</strain>
    </source>
</reference>
<feature type="non-terminal residue" evidence="1">
    <location>
        <position position="1"/>
    </location>
</feature>
<dbReference type="HOGENOM" id="CLU_001324_6_0_1"/>
<evidence type="ECO:0000313" key="1">
    <source>
        <dbReference type="EMBL" id="KIK36124.1"/>
    </source>
</evidence>
<proteinExistence type="predicted"/>
<feature type="non-terminal residue" evidence="1">
    <location>
        <position position="71"/>
    </location>
</feature>
<dbReference type="InterPro" id="IPR027417">
    <property type="entry name" value="P-loop_NTPase"/>
</dbReference>
<protein>
    <recommendedName>
        <fullName evidence="3">ATP-dependent DNA helicase</fullName>
    </recommendedName>
</protein>
<dbReference type="PANTHER" id="PTHR47642">
    <property type="entry name" value="ATP-DEPENDENT DNA HELICASE"/>
    <property type="match status" value="1"/>
</dbReference>
<keyword evidence="2" id="KW-1185">Reference proteome</keyword>
<organism evidence="1 2">
    <name type="scientific">Suillus luteus UH-Slu-Lm8-n1</name>
    <dbReference type="NCBI Taxonomy" id="930992"/>
    <lineage>
        <taxon>Eukaryota</taxon>
        <taxon>Fungi</taxon>
        <taxon>Dikarya</taxon>
        <taxon>Basidiomycota</taxon>
        <taxon>Agaricomycotina</taxon>
        <taxon>Agaricomycetes</taxon>
        <taxon>Agaricomycetidae</taxon>
        <taxon>Boletales</taxon>
        <taxon>Suillineae</taxon>
        <taxon>Suillaceae</taxon>
        <taxon>Suillus</taxon>
    </lineage>
</organism>
<evidence type="ECO:0000313" key="2">
    <source>
        <dbReference type="Proteomes" id="UP000054485"/>
    </source>
</evidence>
<dbReference type="CDD" id="cd18809">
    <property type="entry name" value="SF1_C_RecD"/>
    <property type="match status" value="1"/>
</dbReference>
<reference evidence="2" key="2">
    <citation type="submission" date="2015-01" db="EMBL/GenBank/DDBJ databases">
        <title>Evolutionary Origins and Diversification of the Mycorrhizal Mutualists.</title>
        <authorList>
            <consortium name="DOE Joint Genome Institute"/>
            <consortium name="Mycorrhizal Genomics Consortium"/>
            <person name="Kohler A."/>
            <person name="Kuo A."/>
            <person name="Nagy L.G."/>
            <person name="Floudas D."/>
            <person name="Copeland A."/>
            <person name="Barry K.W."/>
            <person name="Cichocki N."/>
            <person name="Veneault-Fourrey C."/>
            <person name="LaButti K."/>
            <person name="Lindquist E.A."/>
            <person name="Lipzen A."/>
            <person name="Lundell T."/>
            <person name="Morin E."/>
            <person name="Murat C."/>
            <person name="Riley R."/>
            <person name="Ohm R."/>
            <person name="Sun H."/>
            <person name="Tunlid A."/>
            <person name="Henrissat B."/>
            <person name="Grigoriev I.V."/>
            <person name="Hibbett D.S."/>
            <person name="Martin F."/>
        </authorList>
    </citation>
    <scope>NUCLEOTIDE SEQUENCE [LARGE SCALE GENOMIC DNA]</scope>
    <source>
        <strain evidence="2">UH-Slu-Lm8-n1</strain>
    </source>
</reference>
<evidence type="ECO:0008006" key="3">
    <source>
        <dbReference type="Google" id="ProtNLM"/>
    </source>
</evidence>
<dbReference type="InParanoid" id="A0A0D0ADB8"/>
<gene>
    <name evidence="1" type="ORF">CY34DRAFT_30361</name>
</gene>
<dbReference type="PANTHER" id="PTHR47642:SF5">
    <property type="entry name" value="ATP-DEPENDENT DNA HELICASE"/>
    <property type="match status" value="1"/>
</dbReference>
<sequence length="71" mass="7942">LYPLVKFTTSEGPECVLVMPNEFTLQIKGKIIARRLQLPLALSWAMTIHKSQSLTLEKVVVDLDKAFADGK</sequence>
<dbReference type="EMBL" id="KN835558">
    <property type="protein sequence ID" value="KIK36124.1"/>
    <property type="molecule type" value="Genomic_DNA"/>
</dbReference>